<reference evidence="5 6" key="1">
    <citation type="submission" date="2019-10" db="EMBL/GenBank/DDBJ databases">
        <title>Comparative genomics of sulfur disproportionating microorganisms.</title>
        <authorList>
            <person name="Ward L.M."/>
            <person name="Bertran E."/>
            <person name="Johnston D."/>
        </authorList>
    </citation>
    <scope>NUCLEOTIDE SEQUENCE [LARGE SCALE GENOMIC DNA]</scope>
    <source>
        <strain evidence="5 6">DSM 14055</strain>
    </source>
</reference>
<comment type="pathway">
    <text evidence="1">Carbohydrate metabolism; tricarboxylic acid cycle.</text>
</comment>
<dbReference type="AlphaFoldDB" id="A0A6N7IST3"/>
<dbReference type="GO" id="GO:0005975">
    <property type="term" value="P:carbohydrate metabolic process"/>
    <property type="evidence" value="ECO:0007669"/>
    <property type="project" value="TreeGrafter"/>
</dbReference>
<dbReference type="Pfam" id="PF00285">
    <property type="entry name" value="Citrate_synt"/>
    <property type="match status" value="1"/>
</dbReference>
<comment type="caution">
    <text evidence="5">The sequence shown here is derived from an EMBL/GenBank/DDBJ whole genome shotgun (WGS) entry which is preliminary data.</text>
</comment>
<organism evidence="5 6">
    <name type="scientific">Desulfofundulus thermobenzoicus</name>
    <dbReference type="NCBI Taxonomy" id="29376"/>
    <lineage>
        <taxon>Bacteria</taxon>
        <taxon>Bacillati</taxon>
        <taxon>Bacillota</taxon>
        <taxon>Clostridia</taxon>
        <taxon>Eubacteriales</taxon>
        <taxon>Peptococcaceae</taxon>
        <taxon>Desulfofundulus</taxon>
    </lineage>
</organism>
<dbReference type="InterPro" id="IPR036969">
    <property type="entry name" value="Citrate_synthase_sf"/>
</dbReference>
<dbReference type="NCBIfam" id="NF004866">
    <property type="entry name" value="PRK06224.1-3"/>
    <property type="match status" value="1"/>
</dbReference>
<evidence type="ECO:0000313" key="5">
    <source>
        <dbReference type="EMBL" id="MQL53134.1"/>
    </source>
</evidence>
<evidence type="ECO:0000313" key="6">
    <source>
        <dbReference type="Proteomes" id="UP000441717"/>
    </source>
</evidence>
<evidence type="ECO:0000256" key="3">
    <source>
        <dbReference type="ARBA" id="ARBA00012972"/>
    </source>
</evidence>
<dbReference type="Gene3D" id="1.10.230.10">
    <property type="entry name" value="Cytochrome P450-Terp, domain 2"/>
    <property type="match status" value="1"/>
</dbReference>
<dbReference type="Gene3D" id="1.10.580.10">
    <property type="entry name" value="Citrate Synthase, domain 1"/>
    <property type="match status" value="2"/>
</dbReference>
<dbReference type="GO" id="GO:0016829">
    <property type="term" value="F:lyase activity"/>
    <property type="evidence" value="ECO:0007669"/>
    <property type="project" value="UniProtKB-KW"/>
</dbReference>
<dbReference type="GO" id="GO:0006099">
    <property type="term" value="P:tricarboxylic acid cycle"/>
    <property type="evidence" value="ECO:0007669"/>
    <property type="project" value="UniProtKB-UniPathway"/>
</dbReference>
<accession>A0A6N7IST3</accession>
<dbReference type="EC" id="2.3.3.16" evidence="3"/>
<comment type="similarity">
    <text evidence="2">Belongs to the citrate synthase family.</text>
</comment>
<protein>
    <recommendedName>
        <fullName evidence="3">citrate synthase (unknown stereospecificity)</fullName>
        <ecNumber evidence="3">2.3.3.16</ecNumber>
    </recommendedName>
</protein>
<dbReference type="OrthoDB" id="9800864at2"/>
<keyword evidence="4" id="KW-0808">Transferase</keyword>
<evidence type="ECO:0000256" key="1">
    <source>
        <dbReference type="ARBA" id="ARBA00005163"/>
    </source>
</evidence>
<dbReference type="GO" id="GO:0036440">
    <property type="term" value="F:citrate synthase activity"/>
    <property type="evidence" value="ECO:0007669"/>
    <property type="project" value="UniProtKB-EC"/>
</dbReference>
<proteinExistence type="inferred from homology"/>
<dbReference type="InterPro" id="IPR016142">
    <property type="entry name" value="Citrate_synth-like_lrg_a-sub"/>
</dbReference>
<sequence length="257" mass="27949">MSTEKEWFTAITDVAPNRIIVRGYRLEDLVRSVTFTDAAVLLLKGELPGPNEREMFDAVLVSAVDHGASPPSTLAARTVASTGGALNASLAAGLLSINSYHGGAVENCMRFLQEAVSSGEHGDAEEAADKIAQKYLEAKKRIPGYGHRMHRADPRVKVLKEKAEKLGFAGSFVRMALAVETALCRRGKELPLNVDGIMAALLCEMGYPPEMANAVFMFARLPGLIAHSVEERLRQRPVRRIYPAGFRYDGPAVRDLG</sequence>
<dbReference type="InterPro" id="IPR002020">
    <property type="entry name" value="Citrate_synthase"/>
</dbReference>
<dbReference type="SUPFAM" id="SSF48256">
    <property type="entry name" value="Citrate synthase"/>
    <property type="match status" value="1"/>
</dbReference>
<evidence type="ECO:0000256" key="2">
    <source>
        <dbReference type="ARBA" id="ARBA00010566"/>
    </source>
</evidence>
<dbReference type="CDD" id="cd06100">
    <property type="entry name" value="CCL_ACL-C"/>
    <property type="match status" value="1"/>
</dbReference>
<dbReference type="NCBIfam" id="NF004869">
    <property type="entry name" value="PRK06224.1-6"/>
    <property type="match status" value="1"/>
</dbReference>
<dbReference type="PANTHER" id="PTHR11739:SF4">
    <property type="entry name" value="CITRATE SYNTHASE, PEROXISOMAL"/>
    <property type="match status" value="1"/>
</dbReference>
<dbReference type="EMBL" id="WHYR01000039">
    <property type="protein sequence ID" value="MQL53134.1"/>
    <property type="molecule type" value="Genomic_DNA"/>
</dbReference>
<dbReference type="InterPro" id="IPR016143">
    <property type="entry name" value="Citrate_synth-like_sm_a-sub"/>
</dbReference>
<dbReference type="GO" id="GO:0005829">
    <property type="term" value="C:cytosol"/>
    <property type="evidence" value="ECO:0007669"/>
    <property type="project" value="TreeGrafter"/>
</dbReference>
<keyword evidence="5" id="KW-0456">Lyase</keyword>
<dbReference type="PANTHER" id="PTHR11739">
    <property type="entry name" value="CITRATE SYNTHASE"/>
    <property type="match status" value="1"/>
</dbReference>
<dbReference type="UniPathway" id="UPA00223"/>
<dbReference type="Proteomes" id="UP000441717">
    <property type="component" value="Unassembled WGS sequence"/>
</dbReference>
<keyword evidence="6" id="KW-1185">Reference proteome</keyword>
<evidence type="ECO:0000256" key="4">
    <source>
        <dbReference type="ARBA" id="ARBA00022679"/>
    </source>
</evidence>
<gene>
    <name evidence="5" type="ORF">GFC01_12885</name>
</gene>
<name>A0A6N7IST3_9FIRM</name>